<protein>
    <submittedName>
        <fullName evidence="3">GAF domain-containing protein</fullName>
    </submittedName>
</protein>
<dbReference type="Pfam" id="PF13492">
    <property type="entry name" value="GAF_3"/>
    <property type="match status" value="1"/>
</dbReference>
<evidence type="ECO:0000313" key="4">
    <source>
        <dbReference type="Proteomes" id="UP000320513"/>
    </source>
</evidence>
<dbReference type="Proteomes" id="UP000320513">
    <property type="component" value="Unassembled WGS sequence"/>
</dbReference>
<gene>
    <name evidence="3" type="ORF">FPZ47_27580</name>
</gene>
<keyword evidence="4" id="KW-1185">Reference proteome</keyword>
<reference evidence="3 4" key="1">
    <citation type="submission" date="2019-07" db="EMBL/GenBank/DDBJ databases">
        <title>New Mycobacterium species.</title>
        <authorList>
            <person name="Tortoli E."/>
            <person name="Ghielmetti G."/>
            <person name="Friedel U."/>
            <person name="Trovato A."/>
        </authorList>
    </citation>
    <scope>NUCLEOTIDE SEQUENCE [LARGE SCALE GENOMIC DNA]</scope>
    <source>
        <strain evidence="3 4">16-83</strain>
    </source>
</reference>
<organism evidence="3 4">
    <name type="scientific">Mycobacterium helveticum</name>
    <dbReference type="NCBI Taxonomy" id="2592811"/>
    <lineage>
        <taxon>Bacteria</taxon>
        <taxon>Bacillati</taxon>
        <taxon>Actinomycetota</taxon>
        <taxon>Actinomycetes</taxon>
        <taxon>Mycobacteriales</taxon>
        <taxon>Mycobacteriaceae</taxon>
        <taxon>Mycobacterium</taxon>
    </lineage>
</organism>
<dbReference type="Gene3D" id="3.30.450.40">
    <property type="match status" value="1"/>
</dbReference>
<feature type="region of interest" description="Disordered" evidence="1">
    <location>
        <begin position="1"/>
        <end position="26"/>
    </location>
</feature>
<feature type="domain" description="GAF" evidence="2">
    <location>
        <begin position="110"/>
        <end position="160"/>
    </location>
</feature>
<dbReference type="OrthoDB" id="5241249at2"/>
<evidence type="ECO:0000259" key="2">
    <source>
        <dbReference type="Pfam" id="PF13492"/>
    </source>
</evidence>
<dbReference type="AlphaFoldDB" id="A0A557WMT1"/>
<evidence type="ECO:0000256" key="1">
    <source>
        <dbReference type="SAM" id="MobiDB-lite"/>
    </source>
</evidence>
<name>A0A557WMT1_9MYCO</name>
<dbReference type="InterPro" id="IPR029016">
    <property type="entry name" value="GAF-like_dom_sf"/>
</dbReference>
<dbReference type="EMBL" id="VMQU01000295">
    <property type="protein sequence ID" value="TVS74564.1"/>
    <property type="molecule type" value="Genomic_DNA"/>
</dbReference>
<proteinExistence type="predicted"/>
<dbReference type="InterPro" id="IPR003018">
    <property type="entry name" value="GAF"/>
</dbReference>
<comment type="caution">
    <text evidence="3">The sequence shown here is derived from an EMBL/GenBank/DDBJ whole genome shotgun (WGS) entry which is preliminary data.</text>
</comment>
<accession>A0A557WMT1</accession>
<dbReference type="SUPFAM" id="SSF55781">
    <property type="entry name" value="GAF domain-like"/>
    <property type="match status" value="1"/>
</dbReference>
<sequence>MTTSAVKPAERRVTSEPNDSPAPAPATVHRPIADQALRLTGAELTLVAVTANHDIPPSEVATLMIVETAGAAMPSRSADAIPIAGTSIGQAFVERTPRRLNNLDITIDGVHHSGPALVLPLRTTDTVAGVLIALRRGGARTFSEDQLDMMAAFTDQAALA</sequence>
<evidence type="ECO:0000313" key="3">
    <source>
        <dbReference type="EMBL" id="TVS74564.1"/>
    </source>
</evidence>